<protein>
    <recommendedName>
        <fullName evidence="1">NERD domain-containing protein</fullName>
    </recommendedName>
</protein>
<evidence type="ECO:0000259" key="1">
    <source>
        <dbReference type="PROSITE" id="PS50965"/>
    </source>
</evidence>
<proteinExistence type="predicted"/>
<comment type="caution">
    <text evidence="2">The sequence shown here is derived from an EMBL/GenBank/DDBJ whole genome shotgun (WGS) entry which is preliminary data.</text>
</comment>
<dbReference type="InterPro" id="IPR011528">
    <property type="entry name" value="NERD"/>
</dbReference>
<feature type="domain" description="NERD" evidence="1">
    <location>
        <begin position="89"/>
        <end position="208"/>
    </location>
</feature>
<sequence length="363" mass="42604">MWRCSVLLGNWEDSLNGLNFLSPTRTWNLQKPRATLPALMTFSGNPMICKPRDRAWRQLAEQELELLLGCALTPRHRDLVRNELYRFRSGNKGEQDTAYYLDVRFRDTPNWIVLHDLRLTDGSNVVQIDHLLINRVMEFFVLETKRFQGKTLRITEEGEFLLEENEQVRSLPSPIAQNDRHITILKRILQAQQILPKKLFSPVFYNYVLIHPDTRIERPDPQRFSTQNLCKSDLFYQEIDRLLQLNAFTNFFRNVARLHSVVGKDTLQNLGQAILQFHQPGRPDYKKQFGITPEEISSAAPTTKPSPAAQETEGFFCFHCKEPISPEEARFCFRRKERFQGRPYCRKHQQEFSVRHEQVSQKG</sequence>
<accession>A0A845URA3</accession>
<name>A0A845URA3_9PROT</name>
<gene>
    <name evidence="2" type="ORF">GL267_15670</name>
</gene>
<dbReference type="AlphaFoldDB" id="A0A845URA3"/>
<dbReference type="Pfam" id="PF08378">
    <property type="entry name" value="NERD"/>
    <property type="match status" value="1"/>
</dbReference>
<reference evidence="2" key="1">
    <citation type="submission" date="2019-11" db="EMBL/GenBank/DDBJ databases">
        <title>Acidithiobacillus ferrianus sp. nov.: a facultatively anaerobic and extremely acidophilic chemolithoautotroph.</title>
        <authorList>
            <person name="Norris P.R."/>
            <person name="Falagan C."/>
            <person name="Moya-Beltran A."/>
            <person name="Castro M."/>
            <person name="Quatrini R."/>
            <person name="Johnson D.B."/>
        </authorList>
    </citation>
    <scope>NUCLEOTIDE SEQUENCE [LARGE SCALE GENOMIC DNA]</scope>
    <source>
        <strain evidence="2">MG</strain>
    </source>
</reference>
<evidence type="ECO:0000313" key="2">
    <source>
        <dbReference type="EMBL" id="NDU44008.1"/>
    </source>
</evidence>
<dbReference type="EMBL" id="WNJL01000060">
    <property type="protein sequence ID" value="NDU44008.1"/>
    <property type="molecule type" value="Genomic_DNA"/>
</dbReference>
<organism evidence="2">
    <name type="scientific">Acidithiobacillus ferrianus</name>
    <dbReference type="NCBI Taxonomy" id="2678518"/>
    <lineage>
        <taxon>Bacteria</taxon>
        <taxon>Pseudomonadati</taxon>
        <taxon>Pseudomonadota</taxon>
        <taxon>Acidithiobacillia</taxon>
        <taxon>Acidithiobacillales</taxon>
        <taxon>Acidithiobacillaceae</taxon>
        <taxon>Acidithiobacillus</taxon>
    </lineage>
</organism>
<dbReference type="PROSITE" id="PS50965">
    <property type="entry name" value="NERD"/>
    <property type="match status" value="1"/>
</dbReference>